<dbReference type="VEuPathDB" id="FungiDB:BO80DRAFT_207809"/>
<organism evidence="2 3">
    <name type="scientific">Aspergillus ibericus CBS 121593</name>
    <dbReference type="NCBI Taxonomy" id="1448316"/>
    <lineage>
        <taxon>Eukaryota</taxon>
        <taxon>Fungi</taxon>
        <taxon>Dikarya</taxon>
        <taxon>Ascomycota</taxon>
        <taxon>Pezizomycotina</taxon>
        <taxon>Eurotiomycetes</taxon>
        <taxon>Eurotiomycetidae</taxon>
        <taxon>Eurotiales</taxon>
        <taxon>Aspergillaceae</taxon>
        <taxon>Aspergillus</taxon>
        <taxon>Aspergillus subgen. Circumdati</taxon>
    </lineage>
</organism>
<reference evidence="2 3" key="1">
    <citation type="submission" date="2018-02" db="EMBL/GenBank/DDBJ databases">
        <title>The genomes of Aspergillus section Nigri reveals drivers in fungal speciation.</title>
        <authorList>
            <consortium name="DOE Joint Genome Institute"/>
            <person name="Vesth T.C."/>
            <person name="Nybo J."/>
            <person name="Theobald S."/>
            <person name="Brandl J."/>
            <person name="Frisvad J.C."/>
            <person name="Nielsen K.F."/>
            <person name="Lyhne E.K."/>
            <person name="Kogle M.E."/>
            <person name="Kuo A."/>
            <person name="Riley R."/>
            <person name="Clum A."/>
            <person name="Nolan M."/>
            <person name="Lipzen A."/>
            <person name="Salamov A."/>
            <person name="Henrissat B."/>
            <person name="Wiebenga A."/>
            <person name="De vries R.P."/>
            <person name="Grigoriev I.V."/>
            <person name="Mortensen U.H."/>
            <person name="Andersen M.R."/>
            <person name="Baker S.E."/>
        </authorList>
    </citation>
    <scope>NUCLEOTIDE SEQUENCE [LARGE SCALE GENOMIC DNA]</scope>
    <source>
        <strain evidence="2 3">CBS 121593</strain>
    </source>
</reference>
<proteinExistence type="predicted"/>
<gene>
    <name evidence="2" type="ORF">BO80DRAFT_207809</name>
</gene>
<dbReference type="RefSeq" id="XP_025579073.1">
    <property type="nucleotide sequence ID" value="XM_025714274.1"/>
</dbReference>
<dbReference type="GeneID" id="37219139"/>
<dbReference type="AlphaFoldDB" id="A0A395HAS1"/>
<accession>A0A395HAS1</accession>
<keyword evidence="3" id="KW-1185">Reference proteome</keyword>
<name>A0A395HAS1_9EURO</name>
<evidence type="ECO:0000313" key="3">
    <source>
        <dbReference type="Proteomes" id="UP000249402"/>
    </source>
</evidence>
<feature type="region of interest" description="Disordered" evidence="1">
    <location>
        <begin position="55"/>
        <end position="77"/>
    </location>
</feature>
<sequence length="77" mass="7855">MHKPRAPSPPDSEAMEIGSARLAVVGQASNADVPILAKKPGLTLFTSELTVPIGHPTAGGASSRTNRVHGTSRPATS</sequence>
<evidence type="ECO:0000313" key="2">
    <source>
        <dbReference type="EMBL" id="RAL04746.1"/>
    </source>
</evidence>
<evidence type="ECO:0000256" key="1">
    <source>
        <dbReference type="SAM" id="MobiDB-lite"/>
    </source>
</evidence>
<dbReference type="Proteomes" id="UP000249402">
    <property type="component" value="Unassembled WGS sequence"/>
</dbReference>
<dbReference type="EMBL" id="KZ824423">
    <property type="protein sequence ID" value="RAL04746.1"/>
    <property type="molecule type" value="Genomic_DNA"/>
</dbReference>
<feature type="compositionally biased region" description="Polar residues" evidence="1">
    <location>
        <begin position="60"/>
        <end position="77"/>
    </location>
</feature>
<protein>
    <submittedName>
        <fullName evidence="2">Uncharacterized protein</fullName>
    </submittedName>
</protein>